<feature type="compositionally biased region" description="Basic and acidic residues" evidence="1">
    <location>
        <begin position="654"/>
        <end position="674"/>
    </location>
</feature>
<dbReference type="EMBL" id="SNRW01002303">
    <property type="protein sequence ID" value="KAA6393209.1"/>
    <property type="molecule type" value="Genomic_DNA"/>
</dbReference>
<feature type="region of interest" description="Disordered" evidence="1">
    <location>
        <begin position="883"/>
        <end position="975"/>
    </location>
</feature>
<feature type="compositionally biased region" description="Basic residues" evidence="1">
    <location>
        <begin position="707"/>
        <end position="717"/>
    </location>
</feature>
<feature type="compositionally biased region" description="Low complexity" evidence="1">
    <location>
        <begin position="515"/>
        <end position="535"/>
    </location>
</feature>
<feature type="compositionally biased region" description="Basic residues" evidence="1">
    <location>
        <begin position="1057"/>
        <end position="1073"/>
    </location>
</feature>
<feature type="compositionally biased region" description="Basic and acidic residues" evidence="1">
    <location>
        <begin position="718"/>
        <end position="733"/>
    </location>
</feature>
<gene>
    <name evidence="2" type="ORF">EZS28_011262</name>
</gene>
<feature type="compositionally biased region" description="Acidic residues" evidence="1">
    <location>
        <begin position="498"/>
        <end position="514"/>
    </location>
</feature>
<evidence type="ECO:0000313" key="3">
    <source>
        <dbReference type="Proteomes" id="UP000324800"/>
    </source>
</evidence>
<feature type="region of interest" description="Disordered" evidence="1">
    <location>
        <begin position="215"/>
        <end position="235"/>
    </location>
</feature>
<feature type="region of interest" description="Disordered" evidence="1">
    <location>
        <begin position="86"/>
        <end position="109"/>
    </location>
</feature>
<proteinExistence type="predicted"/>
<feature type="compositionally biased region" description="Basic residues" evidence="1">
    <location>
        <begin position="636"/>
        <end position="653"/>
    </location>
</feature>
<feature type="compositionally biased region" description="Polar residues" evidence="1">
    <location>
        <begin position="561"/>
        <end position="574"/>
    </location>
</feature>
<feature type="region of interest" description="Disordered" evidence="1">
    <location>
        <begin position="707"/>
        <end position="733"/>
    </location>
</feature>
<feature type="compositionally biased region" description="Acidic residues" evidence="1">
    <location>
        <begin position="417"/>
        <end position="427"/>
    </location>
</feature>
<feature type="compositionally biased region" description="Polar residues" evidence="1">
    <location>
        <begin position="96"/>
        <end position="109"/>
    </location>
</feature>
<accession>A0A5J4WFS4</accession>
<dbReference type="AlphaFoldDB" id="A0A5J4WFS4"/>
<evidence type="ECO:0000313" key="2">
    <source>
        <dbReference type="EMBL" id="KAA6393209.1"/>
    </source>
</evidence>
<feature type="region of interest" description="Disordered" evidence="1">
    <location>
        <begin position="820"/>
        <end position="846"/>
    </location>
</feature>
<feature type="compositionally biased region" description="Low complexity" evidence="1">
    <location>
        <begin position="820"/>
        <end position="830"/>
    </location>
</feature>
<feature type="compositionally biased region" description="Polar residues" evidence="1">
    <location>
        <begin position="1075"/>
        <end position="1098"/>
    </location>
</feature>
<reference evidence="2 3" key="1">
    <citation type="submission" date="2019-03" db="EMBL/GenBank/DDBJ databases">
        <title>Single cell metagenomics reveals metabolic interactions within the superorganism composed of flagellate Streblomastix strix and complex community of Bacteroidetes bacteria on its surface.</title>
        <authorList>
            <person name="Treitli S.C."/>
            <person name="Kolisko M."/>
            <person name="Husnik F."/>
            <person name="Keeling P."/>
            <person name="Hampl V."/>
        </authorList>
    </citation>
    <scope>NUCLEOTIDE SEQUENCE [LARGE SCALE GENOMIC DNA]</scope>
    <source>
        <strain evidence="2">ST1C</strain>
    </source>
</reference>
<feature type="compositionally biased region" description="Polar residues" evidence="1">
    <location>
        <begin position="604"/>
        <end position="620"/>
    </location>
</feature>
<feature type="compositionally biased region" description="Basic residues" evidence="1">
    <location>
        <begin position="395"/>
        <end position="406"/>
    </location>
</feature>
<feature type="compositionally biased region" description="Basic and acidic residues" evidence="1">
    <location>
        <begin position="463"/>
        <end position="474"/>
    </location>
</feature>
<dbReference type="Proteomes" id="UP000324800">
    <property type="component" value="Unassembled WGS sequence"/>
</dbReference>
<feature type="compositionally biased region" description="Basic and acidic residues" evidence="1">
    <location>
        <begin position="541"/>
        <end position="560"/>
    </location>
</feature>
<sequence>MSEMRVQPQNKIIVDKIPQNVKLPPFPVYPVFAKQGMEDGIPFMFTTKSQAQQEVADKHMDRQTVGVNGKTIESIQTLQQQIQIQKEKENEDKSKLLQSRPQSPIKNPINIGTEQQLQHTIQLRKTYYKGRRVDAMKRFFNHLSPFFKFGPDYFDDQLAIEGHMAELYARNRILADDEDEDWNEKEKKENDLFSEQLAETMRNLNIVKHSLTGTQMFSQSESSTSSQQDKKKQYHNVDAKKKVFSNIPPPSEYLVERVFLLPEERQQNFLAQLPKKFRKVLLLALVRFAETKGNDVIEKQLEIEEEQQRRKQRLEDRARMTIALGVDRESDQLNKNNKQLLKQGNLFNNGIAWQLMPIFEMAKMSFSEAIQAIHILPKGLRMKLEKRHREARLEQRRKKHQRRQSQNKRSPTTGILNDEDKEDDNKEDDNILQELEALKIGRLRPSSADPYLRLFGKGKQPEKIEVKKEDEEQKMRRKKQTRILQNSASIVMIKKDLDQEEEEEEEEKEEEDFALQEQQLQMKQQQLKQQQQQMLKRNKPKSRDSHKSYQSEKLSEKEKQSLINSGDFTINQDGNYEFKKRKVSKRVSNDLRGHQNELEEDNEGYSSRSHVSWIVQQSSDQEIEDETIETMDSKGKINKLIRKKKKLKKKKKKQVDNQKDQKQQKSSEQSLDDKNNKFQYFYQYDDGTNLSEQQIYQAQLERRKLILQKRRDMKRKTKQNDEDKQKGSQDNKLLEDEIDNWDLSLGIKKNKKSKSNLLRSSSLEELDELITEDMDDDDILKIVDAYQKVGYEQVRKLIIKEKKKKMRSLTTKQQLAEINQQQLDEQNNQQQEEEDSESDSLSNYGKIHGKNWKGGISLQLSQLNRNQGDEDIAQDDIDKILNDALGDGQVSEIDSLDEDSTDRSDRSDSLAPDEQQKQQKKRKKKPAFLLDFSLQKDTGDTLKRQRRKPALPKEIQDNNQSATIKQESEFKAIEATEEMDTDRILRLVGEKAQAAERKQEQLEKEEEQELLGKRIKFDEMTEEEQQIFQDYEDMQNGIIRDQNGNIIQPGVDLGMKTKKKGKQVTYHKGKRRGSNTDSKSGLESLDSESNLMVRNNGTLDDVQEEEEDPTMARRKKYSAKQRKEIMAHGRVAARLRQDFKLLSEKGNLDDVQEQEEGDEYRYIQRYMRRSNSCIEIWSPFRHLYTQPYMTEIERAQILGINYRPDSAVPQQAPS</sequence>
<feature type="region of interest" description="Disordered" evidence="1">
    <location>
        <begin position="463"/>
        <end position="674"/>
    </location>
</feature>
<organism evidence="2 3">
    <name type="scientific">Streblomastix strix</name>
    <dbReference type="NCBI Taxonomy" id="222440"/>
    <lineage>
        <taxon>Eukaryota</taxon>
        <taxon>Metamonada</taxon>
        <taxon>Preaxostyla</taxon>
        <taxon>Oxymonadida</taxon>
        <taxon>Streblomastigidae</taxon>
        <taxon>Streblomastix</taxon>
    </lineage>
</organism>
<feature type="region of interest" description="Disordered" evidence="1">
    <location>
        <begin position="1057"/>
        <end position="1120"/>
    </location>
</feature>
<name>A0A5J4WFS4_9EUKA</name>
<feature type="compositionally biased region" description="Basic and acidic residues" evidence="1">
    <location>
        <begin position="86"/>
        <end position="95"/>
    </location>
</feature>
<evidence type="ECO:0000256" key="1">
    <source>
        <dbReference type="SAM" id="MobiDB-lite"/>
    </source>
</evidence>
<protein>
    <submittedName>
        <fullName evidence="2">Uncharacterized protein</fullName>
    </submittedName>
</protein>
<feature type="compositionally biased region" description="Basic and acidic residues" evidence="1">
    <location>
        <begin position="587"/>
        <end position="597"/>
    </location>
</feature>
<feature type="region of interest" description="Disordered" evidence="1">
    <location>
        <begin position="388"/>
        <end position="427"/>
    </location>
</feature>
<feature type="non-terminal residue" evidence="2">
    <location>
        <position position="1214"/>
    </location>
</feature>
<comment type="caution">
    <text evidence="2">The sequence shown here is derived from an EMBL/GenBank/DDBJ whole genome shotgun (WGS) entry which is preliminary data.</text>
</comment>
<feature type="compositionally biased region" description="Low complexity" evidence="1">
    <location>
        <begin position="218"/>
        <end position="227"/>
    </location>
</feature>